<organism evidence="3 4">
    <name type="scientific">Didymodactylos carnosus</name>
    <dbReference type="NCBI Taxonomy" id="1234261"/>
    <lineage>
        <taxon>Eukaryota</taxon>
        <taxon>Metazoa</taxon>
        <taxon>Spiralia</taxon>
        <taxon>Gnathifera</taxon>
        <taxon>Rotifera</taxon>
        <taxon>Eurotatoria</taxon>
        <taxon>Bdelloidea</taxon>
        <taxon>Philodinida</taxon>
        <taxon>Philodinidae</taxon>
        <taxon>Didymodactylos</taxon>
    </lineage>
</organism>
<dbReference type="EMBL" id="CAJNOK010024016">
    <property type="protein sequence ID" value="CAF1370966.1"/>
    <property type="molecule type" value="Genomic_DNA"/>
</dbReference>
<protein>
    <submittedName>
        <fullName evidence="3">Uncharacterized protein</fullName>
    </submittedName>
</protein>
<sequence>MATPSTCTYRSFINLNVCLYIPCLYAWWIPFSPQPYQFDLTQMVCGDEYFATVNPYATIDTLTNAFSPIIITLIINLLILIRVILLKRVTTTSTTSANNNKWRKNRRMIIQLTAICAITMIARILYCVIILGEMYH</sequence>
<dbReference type="Proteomes" id="UP000682733">
    <property type="component" value="Unassembled WGS sequence"/>
</dbReference>
<reference evidence="3" key="1">
    <citation type="submission" date="2021-02" db="EMBL/GenBank/DDBJ databases">
        <authorList>
            <person name="Nowell W R."/>
        </authorList>
    </citation>
    <scope>NUCLEOTIDE SEQUENCE</scope>
</reference>
<dbReference type="Gene3D" id="1.20.1070.10">
    <property type="entry name" value="Rhodopsin 7-helix transmembrane proteins"/>
    <property type="match status" value="1"/>
</dbReference>
<dbReference type="AlphaFoldDB" id="A0A8S2S1J8"/>
<proteinExistence type="predicted"/>
<keyword evidence="1" id="KW-0812">Transmembrane</keyword>
<keyword evidence="1" id="KW-1133">Transmembrane helix</keyword>
<dbReference type="EMBL" id="CAJOBA010045684">
    <property type="protein sequence ID" value="CAF4180100.1"/>
    <property type="molecule type" value="Genomic_DNA"/>
</dbReference>
<feature type="non-terminal residue" evidence="3">
    <location>
        <position position="1"/>
    </location>
</feature>
<comment type="caution">
    <text evidence="3">The sequence shown here is derived from an EMBL/GenBank/DDBJ whole genome shotgun (WGS) entry which is preliminary data.</text>
</comment>
<evidence type="ECO:0000313" key="2">
    <source>
        <dbReference type="EMBL" id="CAF1370966.1"/>
    </source>
</evidence>
<accession>A0A8S2S1J8</accession>
<gene>
    <name evidence="2" type="ORF">OVA965_LOCUS31672</name>
    <name evidence="3" type="ORF">TMI583_LOCUS32506</name>
</gene>
<feature type="transmembrane region" description="Helical" evidence="1">
    <location>
        <begin position="108"/>
        <end position="131"/>
    </location>
</feature>
<keyword evidence="1" id="KW-0472">Membrane</keyword>
<feature type="transmembrane region" description="Helical" evidence="1">
    <location>
        <begin position="12"/>
        <end position="29"/>
    </location>
</feature>
<evidence type="ECO:0000256" key="1">
    <source>
        <dbReference type="SAM" id="Phobius"/>
    </source>
</evidence>
<name>A0A8S2S1J8_9BILA</name>
<evidence type="ECO:0000313" key="4">
    <source>
        <dbReference type="Proteomes" id="UP000682733"/>
    </source>
</evidence>
<dbReference type="Proteomes" id="UP000677228">
    <property type="component" value="Unassembled WGS sequence"/>
</dbReference>
<evidence type="ECO:0000313" key="3">
    <source>
        <dbReference type="EMBL" id="CAF4180100.1"/>
    </source>
</evidence>
<feature type="transmembrane region" description="Helical" evidence="1">
    <location>
        <begin position="65"/>
        <end position="87"/>
    </location>
</feature>